<protein>
    <submittedName>
        <fullName evidence="1">Uncharacterized protein</fullName>
    </submittedName>
</protein>
<dbReference type="AlphaFoldDB" id="A0AAD9MHU3"/>
<comment type="caution">
    <text evidence="1">The sequence shown here is derived from an EMBL/GenBank/DDBJ whole genome shotgun (WGS) entry which is preliminary data.</text>
</comment>
<dbReference type="InterPro" id="IPR011989">
    <property type="entry name" value="ARM-like"/>
</dbReference>
<reference evidence="1" key="1">
    <citation type="submission" date="2021-01" db="EMBL/GenBank/DDBJ databases">
        <authorList>
            <person name="Eckstrom K.M.E."/>
        </authorList>
    </citation>
    <scope>NUCLEOTIDE SEQUENCE</scope>
    <source>
        <strain evidence="1">UVCC 0001</strain>
    </source>
</reference>
<accession>A0AAD9MHU3</accession>
<dbReference type="SUPFAM" id="SSF48371">
    <property type="entry name" value="ARM repeat"/>
    <property type="match status" value="1"/>
</dbReference>
<proteinExistence type="predicted"/>
<dbReference type="Proteomes" id="UP001255856">
    <property type="component" value="Unassembled WGS sequence"/>
</dbReference>
<name>A0AAD9MHU3_PROWI</name>
<dbReference type="EMBL" id="JASFZW010000007">
    <property type="protein sequence ID" value="KAK2077357.1"/>
    <property type="molecule type" value="Genomic_DNA"/>
</dbReference>
<gene>
    <name evidence="1" type="ORF">QBZ16_004991</name>
</gene>
<evidence type="ECO:0000313" key="2">
    <source>
        <dbReference type="Proteomes" id="UP001255856"/>
    </source>
</evidence>
<keyword evidence="2" id="KW-1185">Reference proteome</keyword>
<organism evidence="1 2">
    <name type="scientific">Prototheca wickerhamii</name>
    <dbReference type="NCBI Taxonomy" id="3111"/>
    <lineage>
        <taxon>Eukaryota</taxon>
        <taxon>Viridiplantae</taxon>
        <taxon>Chlorophyta</taxon>
        <taxon>core chlorophytes</taxon>
        <taxon>Trebouxiophyceae</taxon>
        <taxon>Chlorellales</taxon>
        <taxon>Chlorellaceae</taxon>
        <taxon>Prototheca</taxon>
    </lineage>
</organism>
<evidence type="ECO:0000313" key="1">
    <source>
        <dbReference type="EMBL" id="KAK2077357.1"/>
    </source>
</evidence>
<dbReference type="Gene3D" id="1.25.10.10">
    <property type="entry name" value="Leucine-rich Repeat Variant"/>
    <property type="match status" value="1"/>
</dbReference>
<sequence length="257" mass="27461">MADAPDPPRTSRDEAVGRQKMLMQRAFEDAYSPLSIVREDAFLRVALQVDQGLAQGAPTSAAVLEALREQHGAVVSAAADALAADAPEHPTHRDVTEPELVAVLAVLQIACLYDPGTQRAACDRGVLSLLLRRLPGGSPALACACFDTLMSIQHGQPAAFALLVRERGIEQVCEVLRRGSDRVRAHAARFLNLLLTHLAPALRGPSTEEDIVLAAQGVIGVLGREASAMLHRRVDLADVQAEAKLAQLSNALQFFMG</sequence>
<dbReference type="InterPro" id="IPR016024">
    <property type="entry name" value="ARM-type_fold"/>
</dbReference>